<evidence type="ECO:0000256" key="7">
    <source>
        <dbReference type="ARBA" id="ARBA00074306"/>
    </source>
</evidence>
<dbReference type="NCBIfam" id="TIGR00229">
    <property type="entry name" value="sensory_box"/>
    <property type="match status" value="1"/>
</dbReference>
<dbReference type="Pfam" id="PF08447">
    <property type="entry name" value="PAS_3"/>
    <property type="match status" value="1"/>
</dbReference>
<dbReference type="FunFam" id="3.30.450.20:FF:000099">
    <property type="entry name" value="Sensory box sensor histidine kinase"/>
    <property type="match status" value="1"/>
</dbReference>
<feature type="domain" description="Histidine kinase" evidence="9">
    <location>
        <begin position="300"/>
        <end position="519"/>
    </location>
</feature>
<dbReference type="PANTHER" id="PTHR43547:SF2">
    <property type="entry name" value="HYBRID SIGNAL TRANSDUCTION HISTIDINE KINASE C"/>
    <property type="match status" value="1"/>
</dbReference>
<dbReference type="CDD" id="cd00082">
    <property type="entry name" value="HisKA"/>
    <property type="match status" value="1"/>
</dbReference>
<feature type="modified residue" description="4-aspartylphosphate" evidence="8">
    <location>
        <position position="57"/>
    </location>
</feature>
<evidence type="ECO:0000259" key="10">
    <source>
        <dbReference type="PROSITE" id="PS50110"/>
    </source>
</evidence>
<organism evidence="13 14">
    <name type="scientific">Brunnivagina elsteri CCALA 953</name>
    <dbReference type="NCBI Taxonomy" id="987040"/>
    <lineage>
        <taxon>Bacteria</taxon>
        <taxon>Bacillati</taxon>
        <taxon>Cyanobacteriota</taxon>
        <taxon>Cyanophyceae</taxon>
        <taxon>Nostocales</taxon>
        <taxon>Calotrichaceae</taxon>
        <taxon>Brunnivagina</taxon>
    </lineage>
</organism>
<dbReference type="InterPro" id="IPR003661">
    <property type="entry name" value="HisK_dim/P_dom"/>
</dbReference>
<evidence type="ECO:0000256" key="3">
    <source>
        <dbReference type="ARBA" id="ARBA00012438"/>
    </source>
</evidence>
<dbReference type="Pfam" id="PF00512">
    <property type="entry name" value="HisKA"/>
    <property type="match status" value="1"/>
</dbReference>
<dbReference type="EC" id="2.7.13.3" evidence="3"/>
<dbReference type="InterPro" id="IPR003594">
    <property type="entry name" value="HATPase_dom"/>
</dbReference>
<keyword evidence="14" id="KW-1185">Reference proteome</keyword>
<dbReference type="Pfam" id="PF00072">
    <property type="entry name" value="Response_reg"/>
    <property type="match status" value="1"/>
</dbReference>
<feature type="domain" description="PAS" evidence="11">
    <location>
        <begin position="151"/>
        <end position="222"/>
    </location>
</feature>
<dbReference type="InterPro" id="IPR036890">
    <property type="entry name" value="HATPase_C_sf"/>
</dbReference>
<evidence type="ECO:0000259" key="11">
    <source>
        <dbReference type="PROSITE" id="PS50112"/>
    </source>
</evidence>
<protein>
    <recommendedName>
        <fullName evidence="7">Circadian input-output histidine kinase CikA</fullName>
        <ecNumber evidence="3">2.7.13.3</ecNumber>
    </recommendedName>
</protein>
<dbReference type="Gene3D" id="1.10.287.130">
    <property type="match status" value="1"/>
</dbReference>
<keyword evidence="5 13" id="KW-0808">Transferase</keyword>
<dbReference type="InterPro" id="IPR000700">
    <property type="entry name" value="PAS-assoc_C"/>
</dbReference>
<keyword evidence="6" id="KW-0902">Two-component regulatory system</keyword>
<sequence>MQAESKVNILLVDDKAENLLALEGILGELEENLVRATSGEDALWCLLNQDFAVILLDIQMPGMDGFEAASLIRSRPRSRQTPIIFLTAFGADDYMQFKGYAAGAVDYLLKPIDPHILISKVKIFVELYKKSEALKQQAKHLAVLNGELKQSEERFRSLSTSSPIGIFEMDYQENCTYVNPRYQDICGVTASESLEKSWLESIHPDDKEAASASWLNYIHEGKEYSQEYRFLLKDDVVRWVQIRCASMLAADGSIQGYVGTVEDITERKNAEETRAQMFREQTARQEAEAANRMKDEFLAVLSHELRTPLTAMLGWSKILRTKKLDEQGTIRALDAIERNAIAQTQLIEDILDISRIIRGQLRLNLGVVDLQSVIQTALEAVRPQAEMKSLQLDICLDGDVGKVSGDAVRLQQVVLNLLTNAVKFTPKNGKVAVYLQSVETSSAQIVVKDTGIGIEPDFLPKIFERFCQADSSTTRSQNGLGLGLAIVRHLVELHGGTLNAESPGKDQGATFSVTLPLLQNKNYRSQN</sequence>
<evidence type="ECO:0000256" key="5">
    <source>
        <dbReference type="ARBA" id="ARBA00022777"/>
    </source>
</evidence>
<dbReference type="GO" id="GO:0000155">
    <property type="term" value="F:phosphorelay sensor kinase activity"/>
    <property type="evidence" value="ECO:0007669"/>
    <property type="project" value="InterPro"/>
</dbReference>
<dbReference type="PROSITE" id="PS50112">
    <property type="entry name" value="PAS"/>
    <property type="match status" value="1"/>
</dbReference>
<dbReference type="InterPro" id="IPR035965">
    <property type="entry name" value="PAS-like_dom_sf"/>
</dbReference>
<dbReference type="SUPFAM" id="SSF52172">
    <property type="entry name" value="CheY-like"/>
    <property type="match status" value="1"/>
</dbReference>
<dbReference type="PROSITE" id="PS50113">
    <property type="entry name" value="PAC"/>
    <property type="match status" value="1"/>
</dbReference>
<dbReference type="SMART" id="SM00387">
    <property type="entry name" value="HATPase_c"/>
    <property type="match status" value="1"/>
</dbReference>
<dbReference type="Proteomes" id="UP000218238">
    <property type="component" value="Unassembled WGS sequence"/>
</dbReference>
<dbReference type="CDD" id="cd00130">
    <property type="entry name" value="PAS"/>
    <property type="match status" value="1"/>
</dbReference>
<dbReference type="PRINTS" id="PR00344">
    <property type="entry name" value="BCTRLSENSOR"/>
</dbReference>
<comment type="catalytic activity">
    <reaction evidence="1">
        <text>ATP + protein L-histidine = ADP + protein N-phospho-L-histidine.</text>
        <dbReference type="EC" id="2.7.13.3"/>
    </reaction>
</comment>
<proteinExistence type="inferred from homology"/>
<dbReference type="InterPro" id="IPR004358">
    <property type="entry name" value="Sig_transdc_His_kin-like_C"/>
</dbReference>
<evidence type="ECO:0000256" key="4">
    <source>
        <dbReference type="ARBA" id="ARBA00022553"/>
    </source>
</evidence>
<dbReference type="SUPFAM" id="SSF47384">
    <property type="entry name" value="Homodimeric domain of signal transducing histidine kinase"/>
    <property type="match status" value="1"/>
</dbReference>
<dbReference type="InterPro" id="IPR001610">
    <property type="entry name" value="PAC"/>
</dbReference>
<evidence type="ECO:0000256" key="1">
    <source>
        <dbReference type="ARBA" id="ARBA00000085"/>
    </source>
</evidence>
<feature type="domain" description="PAC" evidence="12">
    <location>
        <begin position="224"/>
        <end position="276"/>
    </location>
</feature>
<reference evidence="13 14" key="1">
    <citation type="submission" date="2017-08" db="EMBL/GenBank/DDBJ databases">
        <title>Draft genome sequence of filamentous cyanobacterium Calothrix elsteri CCALA 953.</title>
        <authorList>
            <person name="Gagunashvili A.N."/>
            <person name="Elster J."/>
            <person name="Andresson O.S."/>
        </authorList>
    </citation>
    <scope>NUCLEOTIDE SEQUENCE [LARGE SCALE GENOMIC DNA]</scope>
    <source>
        <strain evidence="13 14">CCALA 953</strain>
    </source>
</reference>
<dbReference type="FunFam" id="3.30.565.10:FF:000010">
    <property type="entry name" value="Sensor histidine kinase RcsC"/>
    <property type="match status" value="1"/>
</dbReference>
<dbReference type="InterPro" id="IPR011006">
    <property type="entry name" value="CheY-like_superfamily"/>
</dbReference>
<dbReference type="Gene3D" id="3.30.565.10">
    <property type="entry name" value="Histidine kinase-like ATPase, C-terminal domain"/>
    <property type="match status" value="1"/>
</dbReference>
<dbReference type="InterPro" id="IPR005467">
    <property type="entry name" value="His_kinase_dom"/>
</dbReference>
<evidence type="ECO:0000256" key="8">
    <source>
        <dbReference type="PROSITE-ProRule" id="PRU00169"/>
    </source>
</evidence>
<keyword evidence="4 8" id="KW-0597">Phosphoprotein</keyword>
<dbReference type="InterPro" id="IPR013655">
    <property type="entry name" value="PAS_fold_3"/>
</dbReference>
<dbReference type="PANTHER" id="PTHR43547">
    <property type="entry name" value="TWO-COMPONENT HISTIDINE KINASE"/>
    <property type="match status" value="1"/>
</dbReference>
<dbReference type="PROSITE" id="PS50109">
    <property type="entry name" value="HIS_KIN"/>
    <property type="match status" value="1"/>
</dbReference>
<dbReference type="Pfam" id="PF02518">
    <property type="entry name" value="HATPase_c"/>
    <property type="match status" value="1"/>
</dbReference>
<dbReference type="SMART" id="SM00086">
    <property type="entry name" value="PAC"/>
    <property type="match status" value="1"/>
</dbReference>
<dbReference type="InterPro" id="IPR000014">
    <property type="entry name" value="PAS"/>
</dbReference>
<comment type="similarity">
    <text evidence="2">In the N-terminal section; belongs to the phytochrome family.</text>
</comment>
<comment type="caution">
    <text evidence="13">The sequence shown here is derived from an EMBL/GenBank/DDBJ whole genome shotgun (WGS) entry which is preliminary data.</text>
</comment>
<dbReference type="SUPFAM" id="SSF55874">
    <property type="entry name" value="ATPase domain of HSP90 chaperone/DNA topoisomerase II/histidine kinase"/>
    <property type="match status" value="1"/>
</dbReference>
<dbReference type="SMART" id="SM00388">
    <property type="entry name" value="HisKA"/>
    <property type="match status" value="1"/>
</dbReference>
<dbReference type="CDD" id="cd16922">
    <property type="entry name" value="HATPase_EvgS-ArcB-TorS-like"/>
    <property type="match status" value="1"/>
</dbReference>
<evidence type="ECO:0000256" key="6">
    <source>
        <dbReference type="ARBA" id="ARBA00023012"/>
    </source>
</evidence>
<feature type="domain" description="Response regulatory" evidence="10">
    <location>
        <begin position="8"/>
        <end position="125"/>
    </location>
</feature>
<dbReference type="SUPFAM" id="SSF55785">
    <property type="entry name" value="PYP-like sensor domain (PAS domain)"/>
    <property type="match status" value="1"/>
</dbReference>
<keyword evidence="5 13" id="KW-0418">Kinase</keyword>
<dbReference type="SMART" id="SM00448">
    <property type="entry name" value="REC"/>
    <property type="match status" value="1"/>
</dbReference>
<evidence type="ECO:0000259" key="9">
    <source>
        <dbReference type="PROSITE" id="PS50109"/>
    </source>
</evidence>
<evidence type="ECO:0000313" key="14">
    <source>
        <dbReference type="Proteomes" id="UP000218238"/>
    </source>
</evidence>
<dbReference type="SMART" id="SM00091">
    <property type="entry name" value="PAS"/>
    <property type="match status" value="1"/>
</dbReference>
<dbReference type="InterPro" id="IPR036097">
    <property type="entry name" value="HisK_dim/P_sf"/>
</dbReference>
<evidence type="ECO:0000256" key="2">
    <source>
        <dbReference type="ARBA" id="ARBA00006402"/>
    </source>
</evidence>
<dbReference type="EMBL" id="NTFS01000057">
    <property type="protein sequence ID" value="PAX58414.1"/>
    <property type="molecule type" value="Genomic_DNA"/>
</dbReference>
<name>A0A2A2TLK6_9CYAN</name>
<dbReference type="PROSITE" id="PS50110">
    <property type="entry name" value="RESPONSE_REGULATORY"/>
    <property type="match status" value="1"/>
</dbReference>
<accession>A0A2A2TLK6</accession>
<dbReference type="InterPro" id="IPR001789">
    <property type="entry name" value="Sig_transdc_resp-reg_receiver"/>
</dbReference>
<dbReference type="RefSeq" id="WP_095721135.1">
    <property type="nucleotide sequence ID" value="NZ_NTFS01000057.1"/>
</dbReference>
<evidence type="ECO:0000313" key="13">
    <source>
        <dbReference type="EMBL" id="PAX58414.1"/>
    </source>
</evidence>
<dbReference type="Gene3D" id="3.30.450.20">
    <property type="entry name" value="PAS domain"/>
    <property type="match status" value="1"/>
</dbReference>
<dbReference type="AlphaFoldDB" id="A0A2A2TLK6"/>
<gene>
    <name evidence="13" type="ORF">CK510_07645</name>
</gene>
<evidence type="ECO:0000259" key="12">
    <source>
        <dbReference type="PROSITE" id="PS50113"/>
    </source>
</evidence>
<dbReference type="OrthoDB" id="9790669at2"/>
<dbReference type="Gene3D" id="3.40.50.2300">
    <property type="match status" value="1"/>
</dbReference>